<dbReference type="InterPro" id="IPR000888">
    <property type="entry name" value="RmlC-like"/>
</dbReference>
<dbReference type="Gene3D" id="2.60.120.10">
    <property type="entry name" value="Jelly Rolls"/>
    <property type="match status" value="1"/>
</dbReference>
<dbReference type="PANTHER" id="PTHR21047:SF2">
    <property type="entry name" value="THYMIDINE DIPHOSPHO-4-KETO-RHAMNOSE 3,5-EPIMERASE"/>
    <property type="match status" value="1"/>
</dbReference>
<dbReference type="PANTHER" id="PTHR21047">
    <property type="entry name" value="DTDP-6-DEOXY-D-GLUCOSE-3,5 EPIMERASE"/>
    <property type="match status" value="1"/>
</dbReference>
<keyword evidence="5" id="KW-1185">Reference proteome</keyword>
<gene>
    <name evidence="4" type="primary">rmlC</name>
    <name evidence="4" type="ORF">PL9214650235</name>
</gene>
<dbReference type="EMBL" id="CZDF01000172">
    <property type="protein sequence ID" value="CUR34796.1"/>
    <property type="molecule type" value="Genomic_DNA"/>
</dbReference>
<sequence length="183" mass="21385">MNIKPLKLKGTYEINLKSHQDERGYFMRIYDEDIFREQGLTTAWVQENQSLSKKQGIIRGLHFQKPPHDETKLVRVIQGKILDVFVDLRKNSETYGQWDSIELSEHNQTMVYIPKGFAHGFCTLTPNVIVYYKVDSPYHPEAEGGLIWNDESISIQWPFANPFLSDKDSQLRTFKEFVSPFIL</sequence>
<dbReference type="AlphaFoldDB" id="A0A1J1LSH4"/>
<dbReference type="NCBIfam" id="TIGR01221">
    <property type="entry name" value="rmlC"/>
    <property type="match status" value="1"/>
</dbReference>
<proteinExistence type="inferred from homology"/>
<reference evidence="5" key="1">
    <citation type="submission" date="2015-10" db="EMBL/GenBank/DDBJ databases">
        <authorList>
            <person name="Regsiter A."/>
            <person name="william w."/>
        </authorList>
    </citation>
    <scope>NUCLEOTIDE SEQUENCE [LARGE SCALE GENOMIC DNA]</scope>
</reference>
<accession>A0A1J1LSH4</accession>
<protein>
    <recommendedName>
        <fullName evidence="3">dTDP-4-dehydrorhamnose 3,5-epimerase</fullName>
        <ecNumber evidence="3">5.1.3.13</ecNumber>
    </recommendedName>
    <alternativeName>
        <fullName evidence="3">Thymidine diphospho-4-keto-rhamnose 3,5-epimerase</fullName>
    </alternativeName>
</protein>
<evidence type="ECO:0000313" key="4">
    <source>
        <dbReference type="EMBL" id="CUR34796.1"/>
    </source>
</evidence>
<dbReference type="InterPro" id="IPR014710">
    <property type="entry name" value="RmlC-like_jellyroll"/>
</dbReference>
<evidence type="ECO:0000256" key="3">
    <source>
        <dbReference type="RuleBase" id="RU364069"/>
    </source>
</evidence>
<dbReference type="GO" id="GO:0019305">
    <property type="term" value="P:dTDP-rhamnose biosynthetic process"/>
    <property type="evidence" value="ECO:0007669"/>
    <property type="project" value="UniProtKB-UniRule"/>
</dbReference>
<comment type="similarity">
    <text evidence="3">Belongs to the dTDP-4-dehydrorhamnose 3,5-epimerase family.</text>
</comment>
<organism evidence="4 5">
    <name type="scientific">Planktothrix tepida PCC 9214</name>
    <dbReference type="NCBI Taxonomy" id="671072"/>
    <lineage>
        <taxon>Bacteria</taxon>
        <taxon>Bacillati</taxon>
        <taxon>Cyanobacteriota</taxon>
        <taxon>Cyanophyceae</taxon>
        <taxon>Oscillatoriophycideae</taxon>
        <taxon>Oscillatoriales</taxon>
        <taxon>Microcoleaceae</taxon>
        <taxon>Planktothrix</taxon>
    </lineage>
</organism>
<dbReference type="GO" id="GO:0005829">
    <property type="term" value="C:cytosol"/>
    <property type="evidence" value="ECO:0007669"/>
    <property type="project" value="TreeGrafter"/>
</dbReference>
<name>A0A1J1LSH4_9CYAN</name>
<dbReference type="CDD" id="cd00438">
    <property type="entry name" value="cupin_RmlC"/>
    <property type="match status" value="1"/>
</dbReference>
<keyword evidence="3 4" id="KW-0413">Isomerase</keyword>
<comment type="catalytic activity">
    <reaction evidence="3">
        <text>dTDP-4-dehydro-6-deoxy-alpha-D-glucose = dTDP-4-dehydro-beta-L-rhamnose</text>
        <dbReference type="Rhea" id="RHEA:16969"/>
        <dbReference type="ChEBI" id="CHEBI:57649"/>
        <dbReference type="ChEBI" id="CHEBI:62830"/>
        <dbReference type="EC" id="5.1.3.13"/>
    </reaction>
</comment>
<comment type="subunit">
    <text evidence="3">Homodimer.</text>
</comment>
<dbReference type="EC" id="5.1.3.13" evidence="3"/>
<dbReference type="InterPro" id="IPR011051">
    <property type="entry name" value="RmlC_Cupin_sf"/>
</dbReference>
<evidence type="ECO:0000256" key="2">
    <source>
        <dbReference type="PIRSR" id="PIRSR600888-3"/>
    </source>
</evidence>
<evidence type="ECO:0000256" key="1">
    <source>
        <dbReference type="PIRSR" id="PIRSR600888-1"/>
    </source>
</evidence>
<feature type="site" description="Participates in a stacking interaction with the thymidine ring of dTDP-4-oxo-6-deoxyglucose" evidence="2">
    <location>
        <position position="138"/>
    </location>
</feature>
<dbReference type="GO" id="GO:0000271">
    <property type="term" value="P:polysaccharide biosynthetic process"/>
    <property type="evidence" value="ECO:0007669"/>
    <property type="project" value="TreeGrafter"/>
</dbReference>
<evidence type="ECO:0000313" key="5">
    <source>
        <dbReference type="Proteomes" id="UP000184315"/>
    </source>
</evidence>
<feature type="active site" description="Proton acceptor" evidence="1">
    <location>
        <position position="62"/>
    </location>
</feature>
<dbReference type="Pfam" id="PF00908">
    <property type="entry name" value="dTDP_sugar_isom"/>
    <property type="match status" value="1"/>
</dbReference>
<dbReference type="RefSeq" id="WP_072721563.1">
    <property type="nucleotide sequence ID" value="NZ_LN889813.1"/>
</dbReference>
<comment type="function">
    <text evidence="3">Catalyzes the epimerization of the C3' and C5'positions of dTDP-6-deoxy-D-xylo-4-hexulose, forming dTDP-6-deoxy-L-lyxo-4-hexulose.</text>
</comment>
<dbReference type="STRING" id="671072.PL9214650235"/>
<feature type="active site" description="Proton donor" evidence="1">
    <location>
        <position position="132"/>
    </location>
</feature>
<dbReference type="OrthoDB" id="9800680at2"/>
<dbReference type="Proteomes" id="UP000184315">
    <property type="component" value="Unassembled WGS sequence"/>
</dbReference>
<dbReference type="SUPFAM" id="SSF51182">
    <property type="entry name" value="RmlC-like cupins"/>
    <property type="match status" value="1"/>
</dbReference>
<comment type="pathway">
    <text evidence="3">Carbohydrate biosynthesis; dTDP-L-rhamnose biosynthesis.</text>
</comment>
<dbReference type="UniPathway" id="UPA00124"/>
<dbReference type="GO" id="GO:0008830">
    <property type="term" value="F:dTDP-4-dehydrorhamnose 3,5-epimerase activity"/>
    <property type="evidence" value="ECO:0007669"/>
    <property type="project" value="UniProtKB-UniRule"/>
</dbReference>